<feature type="region of interest" description="Disordered" evidence="3">
    <location>
        <begin position="194"/>
        <end position="221"/>
    </location>
</feature>
<comment type="caution">
    <text evidence="5">The sequence shown here is derived from an EMBL/GenBank/DDBJ whole genome shotgun (WGS) entry which is preliminary data.</text>
</comment>
<evidence type="ECO:0000313" key="5">
    <source>
        <dbReference type="EMBL" id="RFA27549.1"/>
    </source>
</evidence>
<keyword evidence="2" id="KW-0677">Repeat</keyword>
<dbReference type="PANTHER" id="PTHR43300">
    <property type="entry name" value="ACETYLTRANSFERASE"/>
    <property type="match status" value="1"/>
</dbReference>
<dbReference type="Gene3D" id="2.160.10.10">
    <property type="entry name" value="Hexapeptide repeat proteins"/>
    <property type="match status" value="1"/>
</dbReference>
<dbReference type="InterPro" id="IPR018357">
    <property type="entry name" value="Hexapep_transf_CS"/>
</dbReference>
<organism evidence="5 6">
    <name type="scientific">Subtercola boreus</name>
    <dbReference type="NCBI Taxonomy" id="120213"/>
    <lineage>
        <taxon>Bacteria</taxon>
        <taxon>Bacillati</taxon>
        <taxon>Actinomycetota</taxon>
        <taxon>Actinomycetes</taxon>
        <taxon>Micrococcales</taxon>
        <taxon>Microbacteriaceae</taxon>
        <taxon>Subtercola</taxon>
    </lineage>
</organism>
<dbReference type="InterPro" id="IPR050179">
    <property type="entry name" value="Trans_hexapeptide_repeat"/>
</dbReference>
<evidence type="ECO:0000259" key="4">
    <source>
        <dbReference type="Pfam" id="PF17836"/>
    </source>
</evidence>
<proteinExistence type="predicted"/>
<gene>
    <name evidence="5" type="ORF">B7R25_07430</name>
</gene>
<name>A0A3E0WAU0_9MICO</name>
<reference evidence="5 6" key="1">
    <citation type="submission" date="2017-04" db="EMBL/GenBank/DDBJ databases">
        <title>Comparative genome analysis of Subtercola boreus.</title>
        <authorList>
            <person name="Cho Y.-J."/>
            <person name="Cho A."/>
            <person name="Kim O.-S."/>
            <person name="Lee J.-I."/>
        </authorList>
    </citation>
    <scope>NUCLEOTIDE SEQUENCE [LARGE SCALE GENOMIC DNA]</scope>
    <source>
        <strain evidence="5 6">P28004</strain>
    </source>
</reference>
<evidence type="ECO:0000256" key="3">
    <source>
        <dbReference type="SAM" id="MobiDB-lite"/>
    </source>
</evidence>
<feature type="domain" description="PglD N-terminal" evidence="4">
    <location>
        <begin position="3"/>
        <end position="79"/>
    </location>
</feature>
<dbReference type="AlphaFoldDB" id="A0A3E0WAU0"/>
<dbReference type="PANTHER" id="PTHR43300:SF7">
    <property type="entry name" value="UDP-N-ACETYLBACILLOSAMINE N-ACETYLTRANSFERASE"/>
    <property type="match status" value="1"/>
</dbReference>
<dbReference type="InterPro" id="IPR011004">
    <property type="entry name" value="Trimer_LpxA-like_sf"/>
</dbReference>
<dbReference type="Pfam" id="PF17836">
    <property type="entry name" value="PglD_N"/>
    <property type="match status" value="1"/>
</dbReference>
<accession>A0A3E0WAU0</accession>
<evidence type="ECO:0000256" key="1">
    <source>
        <dbReference type="ARBA" id="ARBA00022679"/>
    </source>
</evidence>
<dbReference type="RefSeq" id="WP_116418311.1">
    <property type="nucleotide sequence ID" value="NZ_NBXC01000014.1"/>
</dbReference>
<evidence type="ECO:0000313" key="6">
    <source>
        <dbReference type="Proteomes" id="UP000257080"/>
    </source>
</evidence>
<dbReference type="InterPro" id="IPR041561">
    <property type="entry name" value="PglD_N"/>
</dbReference>
<dbReference type="GO" id="GO:0016740">
    <property type="term" value="F:transferase activity"/>
    <property type="evidence" value="ECO:0007669"/>
    <property type="project" value="UniProtKB-KW"/>
</dbReference>
<dbReference type="Proteomes" id="UP000257080">
    <property type="component" value="Unassembled WGS sequence"/>
</dbReference>
<dbReference type="OrthoDB" id="3697257at2"/>
<dbReference type="SUPFAM" id="SSF51161">
    <property type="entry name" value="Trimeric LpxA-like enzymes"/>
    <property type="match status" value="1"/>
</dbReference>
<keyword evidence="1" id="KW-0808">Transferase</keyword>
<dbReference type="CDD" id="cd03360">
    <property type="entry name" value="LbH_AT_putative"/>
    <property type="match status" value="1"/>
</dbReference>
<protein>
    <recommendedName>
        <fullName evidence="4">PglD N-terminal domain-containing protein</fullName>
    </recommendedName>
</protein>
<dbReference type="Gene3D" id="3.40.50.20">
    <property type="match status" value="1"/>
</dbReference>
<dbReference type="PROSITE" id="PS00101">
    <property type="entry name" value="HEXAPEP_TRANSFERASES"/>
    <property type="match status" value="1"/>
</dbReference>
<dbReference type="EMBL" id="NBXE01000019">
    <property type="protein sequence ID" value="RFA27549.1"/>
    <property type="molecule type" value="Genomic_DNA"/>
</dbReference>
<dbReference type="InterPro" id="IPR020019">
    <property type="entry name" value="AcTrfase_PglD-like"/>
</dbReference>
<evidence type="ECO:0000256" key="2">
    <source>
        <dbReference type="ARBA" id="ARBA00022737"/>
    </source>
</evidence>
<sequence>MENLIIVGASSLARETLAAVRAGDTYRTLGFVDDNEARWGSSVNALPVLGPIPAVLEYPEARLVICVRNGQSRARLAGRLRMLGVNEEQYARVVHPSVSLPANCRVGHGSILLAGVALTAEVYLGRHVVVMPNVSLMHGSRVQSFTTIGAGSAIGANVRIAEEATLGMNSTVRDRVSVGRRAEVGIGTTVLKDLPSGETWPDTAGRQHSSHGLPRMEEINV</sequence>